<dbReference type="PROSITE" id="PS51725">
    <property type="entry name" value="ABM"/>
    <property type="match status" value="1"/>
</dbReference>
<accession>A0ABZ0IJI3</accession>
<gene>
    <name evidence="2" type="ORF">RT717_17320</name>
</gene>
<dbReference type="EMBL" id="CP136051">
    <property type="protein sequence ID" value="WOK04846.1"/>
    <property type="molecule type" value="Genomic_DNA"/>
</dbReference>
<evidence type="ECO:0000259" key="1">
    <source>
        <dbReference type="PROSITE" id="PS51725"/>
    </source>
</evidence>
<organism evidence="2 3">
    <name type="scientific">Imperialibacter roseus</name>
    <dbReference type="NCBI Taxonomy" id="1324217"/>
    <lineage>
        <taxon>Bacteria</taxon>
        <taxon>Pseudomonadati</taxon>
        <taxon>Bacteroidota</taxon>
        <taxon>Cytophagia</taxon>
        <taxon>Cytophagales</taxon>
        <taxon>Flammeovirgaceae</taxon>
        <taxon>Imperialibacter</taxon>
    </lineage>
</organism>
<evidence type="ECO:0000313" key="3">
    <source>
        <dbReference type="Proteomes" id="UP001302349"/>
    </source>
</evidence>
<protein>
    <submittedName>
        <fullName evidence="2">Antibiotic biosynthesis monooxygenase family protein</fullName>
    </submittedName>
</protein>
<dbReference type="InterPro" id="IPR007138">
    <property type="entry name" value="ABM_dom"/>
</dbReference>
<dbReference type="Gene3D" id="3.30.70.100">
    <property type="match status" value="1"/>
</dbReference>
<proteinExistence type="predicted"/>
<keyword evidence="2" id="KW-0560">Oxidoreductase</keyword>
<dbReference type="InterPro" id="IPR011008">
    <property type="entry name" value="Dimeric_a/b-barrel"/>
</dbReference>
<dbReference type="Proteomes" id="UP001302349">
    <property type="component" value="Chromosome"/>
</dbReference>
<name>A0ABZ0IJI3_9BACT</name>
<dbReference type="Pfam" id="PF03992">
    <property type="entry name" value="ABM"/>
    <property type="match status" value="1"/>
</dbReference>
<reference evidence="2 3" key="1">
    <citation type="journal article" date="2023" name="Microbiol. Resour. Announc.">
        <title>Complete Genome Sequence of Imperialibacter roseus strain P4T.</title>
        <authorList>
            <person name="Tizabi D.R."/>
            <person name="Bachvaroff T."/>
            <person name="Hill R.T."/>
        </authorList>
    </citation>
    <scope>NUCLEOTIDE SEQUENCE [LARGE SCALE GENOMIC DNA]</scope>
    <source>
        <strain evidence="2 3">P4T</strain>
    </source>
</reference>
<keyword evidence="2" id="KW-0503">Monooxygenase</keyword>
<dbReference type="RefSeq" id="WP_317487645.1">
    <property type="nucleotide sequence ID" value="NZ_CP136051.1"/>
</dbReference>
<feature type="domain" description="ABM" evidence="1">
    <location>
        <begin position="2"/>
        <end position="93"/>
    </location>
</feature>
<dbReference type="SUPFAM" id="SSF54909">
    <property type="entry name" value="Dimeric alpha+beta barrel"/>
    <property type="match status" value="1"/>
</dbReference>
<sequence length="98" mass="11466">MIIRIVRMTFHPGKVSDFLTIFNNSKSKIRHFEGCQHLELWQSTETPNVFTTYSHWQTAADLENYRRSELFKTTWAKTRVLFAGKPVAFSNEIITIAD</sequence>
<keyword evidence="3" id="KW-1185">Reference proteome</keyword>
<evidence type="ECO:0000313" key="2">
    <source>
        <dbReference type="EMBL" id="WOK04846.1"/>
    </source>
</evidence>
<dbReference type="GO" id="GO:0004497">
    <property type="term" value="F:monooxygenase activity"/>
    <property type="evidence" value="ECO:0007669"/>
    <property type="project" value="UniProtKB-KW"/>
</dbReference>